<keyword evidence="1" id="KW-0808">Transferase</keyword>
<dbReference type="AlphaFoldDB" id="A0A2T8F8X6"/>
<name>A0A2T8F8X6_9ACTN</name>
<comment type="caution">
    <text evidence="5">The sequence shown here is derived from an EMBL/GenBank/DDBJ whole genome shotgun (WGS) entry which is preliminary data.</text>
</comment>
<dbReference type="SUPFAM" id="SSF55729">
    <property type="entry name" value="Acyl-CoA N-acyltransferases (Nat)"/>
    <property type="match status" value="1"/>
</dbReference>
<accession>A0A2T8F8X6</accession>
<dbReference type="CDD" id="cd04301">
    <property type="entry name" value="NAT_SF"/>
    <property type="match status" value="1"/>
</dbReference>
<evidence type="ECO:0000259" key="4">
    <source>
        <dbReference type="PROSITE" id="PS51186"/>
    </source>
</evidence>
<dbReference type="EMBL" id="QDGZ01000006">
    <property type="protein sequence ID" value="PVG82188.1"/>
    <property type="molecule type" value="Genomic_DNA"/>
</dbReference>
<evidence type="ECO:0000313" key="6">
    <source>
        <dbReference type="Proteomes" id="UP000246018"/>
    </source>
</evidence>
<reference evidence="5 6" key="1">
    <citation type="submission" date="2018-04" db="EMBL/GenBank/DDBJ databases">
        <title>Genome of Nocardioides gansuensis WSJ-1.</title>
        <authorList>
            <person name="Wu S."/>
            <person name="Wang G."/>
        </authorList>
    </citation>
    <scope>NUCLEOTIDE SEQUENCE [LARGE SCALE GENOMIC DNA]</scope>
    <source>
        <strain evidence="5 6">WSJ-1</strain>
    </source>
</reference>
<feature type="compositionally biased region" description="Low complexity" evidence="3">
    <location>
        <begin position="40"/>
        <end position="58"/>
    </location>
</feature>
<feature type="region of interest" description="Disordered" evidence="3">
    <location>
        <begin position="40"/>
        <end position="71"/>
    </location>
</feature>
<gene>
    <name evidence="5" type="ORF">DDE18_15330</name>
</gene>
<feature type="compositionally biased region" description="Polar residues" evidence="3">
    <location>
        <begin position="60"/>
        <end position="71"/>
    </location>
</feature>
<proteinExistence type="predicted"/>
<dbReference type="Proteomes" id="UP000246018">
    <property type="component" value="Unassembled WGS sequence"/>
</dbReference>
<dbReference type="InterPro" id="IPR000182">
    <property type="entry name" value="GNAT_dom"/>
</dbReference>
<dbReference type="PANTHER" id="PTHR43072">
    <property type="entry name" value="N-ACETYLTRANSFERASE"/>
    <property type="match status" value="1"/>
</dbReference>
<dbReference type="PROSITE" id="PS51186">
    <property type="entry name" value="GNAT"/>
    <property type="match status" value="1"/>
</dbReference>
<dbReference type="Pfam" id="PF00583">
    <property type="entry name" value="Acetyltransf_1"/>
    <property type="match status" value="1"/>
</dbReference>
<protein>
    <recommendedName>
        <fullName evidence="4">N-acetyltransferase domain-containing protein</fullName>
    </recommendedName>
</protein>
<sequence>MRCTSRTWQAYSTADHVVASGRVVASARSSASARAIEVSWTRPGTSATPTAAASKPHSGQGRSSTQVQSLVSGGIGSPVVSRLGMCPSNQPHGQPSRRFPVTVRDNAAMLIRPAQPADLPAVAALYDREIDEGYATFDTEHRPLEEWQERLASTVPGDRFFVAVEGGDVLGYANAAPYRPKLGYRHTREVSVYLAPGAQGRGLGRGLYDALLGSLRDDGMHVALAGVALPNDASLALHRACGFQEVGTMREVGRKFDRWLDVMWLQKLLD</sequence>
<keyword evidence="2" id="KW-0012">Acyltransferase</keyword>
<dbReference type="OrthoDB" id="3173333at2"/>
<evidence type="ECO:0000256" key="1">
    <source>
        <dbReference type="ARBA" id="ARBA00022679"/>
    </source>
</evidence>
<evidence type="ECO:0000313" key="5">
    <source>
        <dbReference type="EMBL" id="PVG82188.1"/>
    </source>
</evidence>
<evidence type="ECO:0000256" key="3">
    <source>
        <dbReference type="SAM" id="MobiDB-lite"/>
    </source>
</evidence>
<dbReference type="GO" id="GO:0016747">
    <property type="term" value="F:acyltransferase activity, transferring groups other than amino-acyl groups"/>
    <property type="evidence" value="ECO:0007669"/>
    <property type="project" value="InterPro"/>
</dbReference>
<dbReference type="PANTHER" id="PTHR43072:SF23">
    <property type="entry name" value="UPF0039 PROTEIN C11D3.02C"/>
    <property type="match status" value="1"/>
</dbReference>
<feature type="domain" description="N-acetyltransferase" evidence="4">
    <location>
        <begin position="109"/>
        <end position="270"/>
    </location>
</feature>
<evidence type="ECO:0000256" key="2">
    <source>
        <dbReference type="ARBA" id="ARBA00023315"/>
    </source>
</evidence>
<keyword evidence="6" id="KW-1185">Reference proteome</keyword>
<organism evidence="5 6">
    <name type="scientific">Nocardioides gansuensis</name>
    <dbReference type="NCBI Taxonomy" id="2138300"/>
    <lineage>
        <taxon>Bacteria</taxon>
        <taxon>Bacillati</taxon>
        <taxon>Actinomycetota</taxon>
        <taxon>Actinomycetes</taxon>
        <taxon>Propionibacteriales</taxon>
        <taxon>Nocardioidaceae</taxon>
        <taxon>Nocardioides</taxon>
    </lineage>
</organism>
<dbReference type="Gene3D" id="3.40.630.30">
    <property type="match status" value="1"/>
</dbReference>
<dbReference type="InterPro" id="IPR016181">
    <property type="entry name" value="Acyl_CoA_acyltransferase"/>
</dbReference>